<dbReference type="GO" id="GO:0005829">
    <property type="term" value="C:cytosol"/>
    <property type="evidence" value="ECO:0007669"/>
    <property type="project" value="TreeGrafter"/>
</dbReference>
<dbReference type="InterPro" id="IPR036847">
    <property type="entry name" value="RimP_C_sf"/>
</dbReference>
<feature type="domain" description="Ribosome maturation factor RimP C-terminal" evidence="5">
    <location>
        <begin position="81"/>
        <end position="145"/>
    </location>
</feature>
<dbReference type="GO" id="GO:0006412">
    <property type="term" value="P:translation"/>
    <property type="evidence" value="ECO:0007669"/>
    <property type="project" value="TreeGrafter"/>
</dbReference>
<comment type="similarity">
    <text evidence="3">Belongs to the RimP family.</text>
</comment>
<proteinExistence type="inferred from homology"/>
<dbReference type="InterPro" id="IPR028998">
    <property type="entry name" value="RimP_C"/>
</dbReference>
<accession>A0A369TE41</accession>
<evidence type="ECO:0000313" key="6">
    <source>
        <dbReference type="EMBL" id="RDD63583.1"/>
    </source>
</evidence>
<feature type="domain" description="Ribosome maturation factor RimP N-terminal" evidence="4">
    <location>
        <begin position="4"/>
        <end position="78"/>
    </location>
</feature>
<comment type="caution">
    <text evidence="6">The sequence shown here is derived from an EMBL/GenBank/DDBJ whole genome shotgun (WGS) entry which is preliminary data.</text>
</comment>
<name>A0A369TE41_9PROT</name>
<dbReference type="Proteomes" id="UP000253941">
    <property type="component" value="Unassembled WGS sequence"/>
</dbReference>
<comment type="function">
    <text evidence="3">Required for maturation of 30S ribosomal subunits.</text>
</comment>
<evidence type="ECO:0000259" key="4">
    <source>
        <dbReference type="Pfam" id="PF02576"/>
    </source>
</evidence>
<dbReference type="CDD" id="cd01734">
    <property type="entry name" value="YlxS_C"/>
    <property type="match status" value="1"/>
</dbReference>
<dbReference type="Gene3D" id="3.30.300.70">
    <property type="entry name" value="RimP-like superfamily, N-terminal"/>
    <property type="match status" value="1"/>
</dbReference>
<dbReference type="InterPro" id="IPR003728">
    <property type="entry name" value="Ribosome_maturation_RimP"/>
</dbReference>
<dbReference type="SUPFAM" id="SSF75420">
    <property type="entry name" value="YhbC-like, N-terminal domain"/>
    <property type="match status" value="1"/>
</dbReference>
<sequence length="161" mass="17566">MEAMLAPTLEAMGYRVVRVLLSGGRQDQRLQIMAEPSDGSAMDVDGCAEVSRASEAILDVEDPIPGQYTLEVSSPGIDRPLTRLEDFERWAGFEAKVELTAPHDGRRRFKGRLLGIEGDEIRLEVDGQELGIPFAEVDKAKLMLTDELIAAVQAVDDGPQG</sequence>
<dbReference type="Pfam" id="PF17384">
    <property type="entry name" value="DUF150_C"/>
    <property type="match status" value="1"/>
</dbReference>
<keyword evidence="1 3" id="KW-0963">Cytoplasm</keyword>
<dbReference type="Gene3D" id="2.30.30.180">
    <property type="entry name" value="Ribosome maturation factor RimP, C-terminal domain"/>
    <property type="match status" value="1"/>
</dbReference>
<dbReference type="InterPro" id="IPR035956">
    <property type="entry name" value="RimP_N_sf"/>
</dbReference>
<keyword evidence="7" id="KW-1185">Reference proteome</keyword>
<dbReference type="SUPFAM" id="SSF74942">
    <property type="entry name" value="YhbC-like, C-terminal domain"/>
    <property type="match status" value="1"/>
</dbReference>
<keyword evidence="2 3" id="KW-0690">Ribosome biogenesis</keyword>
<dbReference type="HAMAP" id="MF_01077">
    <property type="entry name" value="RimP"/>
    <property type="match status" value="1"/>
</dbReference>
<evidence type="ECO:0000313" key="7">
    <source>
        <dbReference type="Proteomes" id="UP000253941"/>
    </source>
</evidence>
<dbReference type="PANTHER" id="PTHR33867">
    <property type="entry name" value="RIBOSOME MATURATION FACTOR RIMP"/>
    <property type="match status" value="1"/>
</dbReference>
<dbReference type="AlphaFoldDB" id="A0A369TE41"/>
<dbReference type="PANTHER" id="PTHR33867:SF1">
    <property type="entry name" value="RIBOSOME MATURATION FACTOR RIMP"/>
    <property type="match status" value="1"/>
</dbReference>
<gene>
    <name evidence="3" type="primary">rimP</name>
    <name evidence="6" type="ORF">DRB17_02520</name>
</gene>
<dbReference type="NCBIfam" id="NF000932">
    <property type="entry name" value="PRK00092.2-5"/>
    <property type="match status" value="1"/>
</dbReference>
<evidence type="ECO:0000256" key="3">
    <source>
        <dbReference type="HAMAP-Rule" id="MF_01077"/>
    </source>
</evidence>
<evidence type="ECO:0000256" key="1">
    <source>
        <dbReference type="ARBA" id="ARBA00022490"/>
    </source>
</evidence>
<evidence type="ECO:0000259" key="5">
    <source>
        <dbReference type="Pfam" id="PF17384"/>
    </source>
</evidence>
<comment type="subcellular location">
    <subcellularLocation>
        <location evidence="3">Cytoplasm</location>
    </subcellularLocation>
</comment>
<protein>
    <recommendedName>
        <fullName evidence="3">Ribosome maturation factor RimP</fullName>
    </recommendedName>
</protein>
<organism evidence="6 7">
    <name type="scientific">Ferruginivarius sediminum</name>
    <dbReference type="NCBI Taxonomy" id="2661937"/>
    <lineage>
        <taxon>Bacteria</taxon>
        <taxon>Pseudomonadati</taxon>
        <taxon>Pseudomonadota</taxon>
        <taxon>Alphaproteobacteria</taxon>
        <taxon>Rhodospirillales</taxon>
        <taxon>Rhodospirillaceae</taxon>
        <taxon>Ferruginivarius</taxon>
    </lineage>
</organism>
<dbReference type="Pfam" id="PF02576">
    <property type="entry name" value="RimP_N"/>
    <property type="match status" value="1"/>
</dbReference>
<dbReference type="GO" id="GO:0000028">
    <property type="term" value="P:ribosomal small subunit assembly"/>
    <property type="evidence" value="ECO:0007669"/>
    <property type="project" value="TreeGrafter"/>
</dbReference>
<dbReference type="InterPro" id="IPR028989">
    <property type="entry name" value="RimP_N"/>
</dbReference>
<evidence type="ECO:0000256" key="2">
    <source>
        <dbReference type="ARBA" id="ARBA00022517"/>
    </source>
</evidence>
<dbReference type="EMBL" id="QPMH01000002">
    <property type="protein sequence ID" value="RDD63583.1"/>
    <property type="molecule type" value="Genomic_DNA"/>
</dbReference>
<reference evidence="6 7" key="1">
    <citation type="submission" date="2018-07" db="EMBL/GenBank/DDBJ databases">
        <title>Venubactetium sediminum gen. nov., sp. nov., isolated from a marine solar saltern.</title>
        <authorList>
            <person name="Wang S."/>
        </authorList>
    </citation>
    <scope>NUCLEOTIDE SEQUENCE [LARGE SCALE GENOMIC DNA]</scope>
    <source>
        <strain evidence="6 7">WD2A32</strain>
    </source>
</reference>